<sequence>MPFVDAAEPVEKEAQASAQTKISPSGEPEDKAVLLDVLSRFESELREQLKNALAELKQRIEQGPPFQLEERQKRIVRLEILLNDPDADLPEQYRRVVEAYRVELDYAKTIDAYRALLKTDGNERLVDFLSIGRLALYYQTLNGRESGIWLNDSRRWQRLSGEGNEAITQGLRTARKLEPPQLIELPLPGPRKP</sequence>
<dbReference type="Proteomes" id="UP000305881">
    <property type="component" value="Chromosome"/>
</dbReference>
<dbReference type="RefSeq" id="WP_083877856.1">
    <property type="nucleotide sequence ID" value="NZ_CP035467.1"/>
</dbReference>
<dbReference type="OrthoDB" id="5880116at2"/>
<keyword evidence="3" id="KW-1185">Reference proteome</keyword>
<dbReference type="InterPro" id="IPR016866">
    <property type="entry name" value="UCP028069"/>
</dbReference>
<gene>
    <name evidence="2" type="ORF">EQU24_21895</name>
</gene>
<accession>A0A4P9USZ9</accession>
<dbReference type="Pfam" id="PF11932">
    <property type="entry name" value="DUF3450"/>
    <property type="match status" value="1"/>
</dbReference>
<name>A0A4P9USZ9_METBY</name>
<proteinExistence type="predicted"/>
<evidence type="ECO:0000256" key="1">
    <source>
        <dbReference type="SAM" id="MobiDB-lite"/>
    </source>
</evidence>
<organism evidence="2 3">
    <name type="scientific">Methylotuvimicrobium buryatense</name>
    <name type="common">Methylomicrobium buryatense</name>
    <dbReference type="NCBI Taxonomy" id="95641"/>
    <lineage>
        <taxon>Bacteria</taxon>
        <taxon>Pseudomonadati</taxon>
        <taxon>Pseudomonadota</taxon>
        <taxon>Gammaproteobacteria</taxon>
        <taxon>Methylococcales</taxon>
        <taxon>Methylococcaceae</taxon>
        <taxon>Methylotuvimicrobium</taxon>
    </lineage>
</organism>
<dbReference type="STRING" id="675511.GCA_000341735_03047"/>
<dbReference type="AlphaFoldDB" id="A0A4P9USZ9"/>
<dbReference type="KEGG" id="mbur:EQU24_21895"/>
<feature type="region of interest" description="Disordered" evidence="1">
    <location>
        <begin position="1"/>
        <end position="28"/>
    </location>
</feature>
<protein>
    <submittedName>
        <fullName evidence="2">DUF3450 domain-containing protein</fullName>
    </submittedName>
</protein>
<evidence type="ECO:0000313" key="2">
    <source>
        <dbReference type="EMBL" id="QCW84597.1"/>
    </source>
</evidence>
<dbReference type="EMBL" id="CP035467">
    <property type="protein sequence ID" value="QCW84597.1"/>
    <property type="molecule type" value="Genomic_DNA"/>
</dbReference>
<evidence type="ECO:0000313" key="3">
    <source>
        <dbReference type="Proteomes" id="UP000305881"/>
    </source>
</evidence>
<reference evidence="3" key="1">
    <citation type="journal article" date="2019" name="J. Bacteriol.">
        <title>A Mutagenic Screen Identifies a TonB-Dependent Receptor Required for the Lanthanide Metal Switch in the Type I Methanotroph 'Methylotuvimicrobium buryatense' 5GB1C.</title>
        <authorList>
            <person name="Groom J.D."/>
            <person name="Ford S.M."/>
            <person name="Pesesky M.W."/>
            <person name="Lidstrom M.E."/>
        </authorList>
    </citation>
    <scope>NUCLEOTIDE SEQUENCE [LARGE SCALE GENOMIC DNA]</scope>
    <source>
        <strain evidence="3">5GB1C</strain>
    </source>
</reference>